<gene>
    <name evidence="1" type="ORF">GCM10010324_48040</name>
</gene>
<dbReference type="EMBL" id="BMUT01000010">
    <property type="protein sequence ID" value="GGX96225.1"/>
    <property type="molecule type" value="Genomic_DNA"/>
</dbReference>
<keyword evidence="2" id="KW-1185">Reference proteome</keyword>
<reference evidence="2" key="1">
    <citation type="journal article" date="2019" name="Int. J. Syst. Evol. Microbiol.">
        <title>The Global Catalogue of Microorganisms (GCM) 10K type strain sequencing project: providing services to taxonomists for standard genome sequencing and annotation.</title>
        <authorList>
            <consortium name="The Broad Institute Genomics Platform"/>
            <consortium name="The Broad Institute Genome Sequencing Center for Infectious Disease"/>
            <person name="Wu L."/>
            <person name="Ma J."/>
        </authorList>
    </citation>
    <scope>NUCLEOTIDE SEQUENCE [LARGE SCALE GENOMIC DNA]</scope>
    <source>
        <strain evidence="2">JCM 4586</strain>
    </source>
</reference>
<proteinExistence type="predicted"/>
<evidence type="ECO:0000313" key="1">
    <source>
        <dbReference type="EMBL" id="GGX96225.1"/>
    </source>
</evidence>
<dbReference type="Proteomes" id="UP000659223">
    <property type="component" value="Unassembled WGS sequence"/>
</dbReference>
<sequence length="80" mass="8331">MARAAYGAVMPNPVKDVTFSDSEPESLAELRGLCARMSPHWTGGAGQRQAAAAVPPSWIRGVSVPAGSARLIDGMSEYGD</sequence>
<protein>
    <submittedName>
        <fullName evidence="1">Uncharacterized protein</fullName>
    </submittedName>
</protein>
<comment type="caution">
    <text evidence="1">The sequence shown here is derived from an EMBL/GenBank/DDBJ whole genome shotgun (WGS) entry which is preliminary data.</text>
</comment>
<name>A0ABQ2YV27_9ACTN</name>
<evidence type="ECO:0000313" key="2">
    <source>
        <dbReference type="Proteomes" id="UP000659223"/>
    </source>
</evidence>
<organism evidence="1 2">
    <name type="scientific">Streptomyces hiroshimensis</name>
    <dbReference type="NCBI Taxonomy" id="66424"/>
    <lineage>
        <taxon>Bacteria</taxon>
        <taxon>Bacillati</taxon>
        <taxon>Actinomycetota</taxon>
        <taxon>Actinomycetes</taxon>
        <taxon>Kitasatosporales</taxon>
        <taxon>Streptomycetaceae</taxon>
        <taxon>Streptomyces</taxon>
    </lineage>
</organism>
<accession>A0ABQ2YV27</accession>